<organism evidence="1 2">
    <name type="scientific">Elizabethkingia argenteiflava</name>
    <dbReference type="NCBI Taxonomy" id="2681556"/>
    <lineage>
        <taxon>Bacteria</taxon>
        <taxon>Pseudomonadati</taxon>
        <taxon>Bacteroidota</taxon>
        <taxon>Flavobacteriia</taxon>
        <taxon>Flavobacteriales</taxon>
        <taxon>Weeksellaceae</taxon>
        <taxon>Elizabethkingia</taxon>
    </lineage>
</organism>
<dbReference type="RefSeq" id="WP_166518738.1">
    <property type="nucleotide sequence ID" value="NZ_JAAABJ010000290.1"/>
</dbReference>
<proteinExistence type="predicted"/>
<reference evidence="1 2" key="1">
    <citation type="submission" date="2019-11" db="EMBL/GenBank/DDBJ databases">
        <title>Characterization of Elizabethkingia argenteiflava sp. nov., isolated from inner surface of Soybean Pods.</title>
        <authorList>
            <person name="Mo S."/>
        </authorList>
    </citation>
    <scope>NUCLEOTIDE SEQUENCE [LARGE SCALE GENOMIC DNA]</scope>
    <source>
        <strain evidence="1 2">YB22</strain>
    </source>
</reference>
<protein>
    <submittedName>
        <fullName evidence="1">Uncharacterized protein</fullName>
    </submittedName>
</protein>
<dbReference type="AlphaFoldDB" id="A0A845PTM9"/>
<evidence type="ECO:0000313" key="1">
    <source>
        <dbReference type="EMBL" id="NAW50391.1"/>
    </source>
</evidence>
<dbReference type="EMBL" id="JAAABJ010000290">
    <property type="protein sequence ID" value="NAW50391.1"/>
    <property type="molecule type" value="Genomic_DNA"/>
</dbReference>
<keyword evidence="2" id="KW-1185">Reference proteome</keyword>
<accession>A0A845PTM9</accession>
<name>A0A845PTM9_9FLAO</name>
<sequence>MSLTLKEYEKHRDEFIEGCEKVDQGELSFLDFAVSLSEEIKHLSALQDIYKAWLNENVDNITNESEQYGKEGYKGFVFSKATKTTYSYKHIPTWIDLEKKRKELENMAKLALKMVEKRGVSVDENGEIIPLPEVNITSFIKTETVRR</sequence>
<comment type="caution">
    <text evidence="1">The sequence shown here is derived from an EMBL/GenBank/DDBJ whole genome shotgun (WGS) entry which is preliminary data.</text>
</comment>
<dbReference type="Proteomes" id="UP000553459">
    <property type="component" value="Unassembled WGS sequence"/>
</dbReference>
<gene>
    <name evidence="1" type="ORF">GNY06_02950</name>
</gene>
<evidence type="ECO:0000313" key="2">
    <source>
        <dbReference type="Proteomes" id="UP000553459"/>
    </source>
</evidence>